<dbReference type="EMBL" id="QGKX02000088">
    <property type="protein sequence ID" value="KAF3588044.1"/>
    <property type="molecule type" value="Genomic_DNA"/>
</dbReference>
<evidence type="ECO:0000313" key="1">
    <source>
        <dbReference type="EMBL" id="KAF3588044.1"/>
    </source>
</evidence>
<proteinExistence type="predicted"/>
<accession>A0A8S9S811</accession>
<organism evidence="1 2">
    <name type="scientific">Brassica cretica</name>
    <name type="common">Mustard</name>
    <dbReference type="NCBI Taxonomy" id="69181"/>
    <lineage>
        <taxon>Eukaryota</taxon>
        <taxon>Viridiplantae</taxon>
        <taxon>Streptophyta</taxon>
        <taxon>Embryophyta</taxon>
        <taxon>Tracheophyta</taxon>
        <taxon>Spermatophyta</taxon>
        <taxon>Magnoliopsida</taxon>
        <taxon>eudicotyledons</taxon>
        <taxon>Gunneridae</taxon>
        <taxon>Pentapetalae</taxon>
        <taxon>rosids</taxon>
        <taxon>malvids</taxon>
        <taxon>Brassicales</taxon>
        <taxon>Brassicaceae</taxon>
        <taxon>Brassiceae</taxon>
        <taxon>Brassica</taxon>
    </lineage>
</organism>
<dbReference type="AlphaFoldDB" id="A0A8S9S811"/>
<protein>
    <submittedName>
        <fullName evidence="1">Uncharacterized protein</fullName>
    </submittedName>
</protein>
<name>A0A8S9S811_BRACR</name>
<sequence length="75" mass="7895">MLLKGEILGSSNVKCTNNLIMESVRAHNGGVEGLGSVPCRAVNLESTGRVVPTGRVVTLMLKQASTATSKLRSKK</sequence>
<gene>
    <name evidence="1" type="ORF">F2Q69_00029749</name>
</gene>
<evidence type="ECO:0000313" key="2">
    <source>
        <dbReference type="Proteomes" id="UP000712600"/>
    </source>
</evidence>
<comment type="caution">
    <text evidence="1">The sequence shown here is derived from an EMBL/GenBank/DDBJ whole genome shotgun (WGS) entry which is preliminary data.</text>
</comment>
<reference evidence="1" key="1">
    <citation type="submission" date="2019-12" db="EMBL/GenBank/DDBJ databases">
        <title>Genome sequencing and annotation of Brassica cretica.</title>
        <authorList>
            <person name="Studholme D.J."/>
            <person name="Sarris P."/>
        </authorList>
    </citation>
    <scope>NUCLEOTIDE SEQUENCE</scope>
    <source>
        <strain evidence="1">PFS-109/04</strain>
        <tissue evidence="1">Leaf</tissue>
    </source>
</reference>
<dbReference type="Proteomes" id="UP000712600">
    <property type="component" value="Unassembled WGS sequence"/>
</dbReference>